<dbReference type="SUPFAM" id="SSF55729">
    <property type="entry name" value="Acyl-CoA N-acyltransferases (Nat)"/>
    <property type="match status" value="1"/>
</dbReference>
<evidence type="ECO:0000259" key="3">
    <source>
        <dbReference type="PROSITE" id="PS51186"/>
    </source>
</evidence>
<dbReference type="OrthoDB" id="5419426at2"/>
<protein>
    <submittedName>
        <fullName evidence="4">GNAT family N-acetyltransferase</fullName>
    </submittedName>
</protein>
<dbReference type="AlphaFoldDB" id="A0A1W6MJR6"/>
<reference evidence="4 5" key="1">
    <citation type="submission" date="2016-11" db="EMBL/GenBank/DDBJ databases">
        <title>Trade-off between light-utilization and light-protection in marine flavobacteria.</title>
        <authorList>
            <person name="Kumagai Y."/>
        </authorList>
    </citation>
    <scope>NUCLEOTIDE SEQUENCE [LARGE SCALE GENOMIC DNA]</scope>
    <source>
        <strain evidence="4 5">JCM 13191</strain>
    </source>
</reference>
<dbReference type="PANTHER" id="PTHR43877">
    <property type="entry name" value="AMINOALKYLPHOSPHONATE N-ACETYLTRANSFERASE-RELATED-RELATED"/>
    <property type="match status" value="1"/>
</dbReference>
<name>A0A1W6MJR6_9FLAO</name>
<dbReference type="RefSeq" id="WP_085766638.1">
    <property type="nucleotide sequence ID" value="NZ_CP019344.1"/>
</dbReference>
<dbReference type="GO" id="GO:0016747">
    <property type="term" value="F:acyltransferase activity, transferring groups other than amino-acyl groups"/>
    <property type="evidence" value="ECO:0007669"/>
    <property type="project" value="InterPro"/>
</dbReference>
<dbReference type="InterPro" id="IPR016181">
    <property type="entry name" value="Acyl_CoA_acyltransferase"/>
</dbReference>
<dbReference type="EMBL" id="CP019344">
    <property type="protein sequence ID" value="ARN77840.1"/>
    <property type="molecule type" value="Genomic_DNA"/>
</dbReference>
<dbReference type="CDD" id="cd04301">
    <property type="entry name" value="NAT_SF"/>
    <property type="match status" value="1"/>
</dbReference>
<keyword evidence="5" id="KW-1185">Reference proteome</keyword>
<feature type="domain" description="N-acetyltransferase" evidence="3">
    <location>
        <begin position="1"/>
        <end position="158"/>
    </location>
</feature>
<evidence type="ECO:0000256" key="2">
    <source>
        <dbReference type="ARBA" id="ARBA00023315"/>
    </source>
</evidence>
<dbReference type="STRING" id="331648.BST97_07395"/>
<dbReference type="PROSITE" id="PS51186">
    <property type="entry name" value="GNAT"/>
    <property type="match status" value="1"/>
</dbReference>
<evidence type="ECO:0000313" key="5">
    <source>
        <dbReference type="Proteomes" id="UP000193431"/>
    </source>
</evidence>
<gene>
    <name evidence="4" type="ORF">BST97_07395</name>
</gene>
<dbReference type="Proteomes" id="UP000193431">
    <property type="component" value="Chromosome"/>
</dbReference>
<evidence type="ECO:0000313" key="4">
    <source>
        <dbReference type="EMBL" id="ARN77840.1"/>
    </source>
</evidence>
<organism evidence="4 5">
    <name type="scientific">Nonlabens spongiae</name>
    <dbReference type="NCBI Taxonomy" id="331648"/>
    <lineage>
        <taxon>Bacteria</taxon>
        <taxon>Pseudomonadati</taxon>
        <taxon>Bacteroidota</taxon>
        <taxon>Flavobacteriia</taxon>
        <taxon>Flavobacteriales</taxon>
        <taxon>Flavobacteriaceae</taxon>
        <taxon>Nonlabens</taxon>
    </lineage>
</organism>
<dbReference type="PANTHER" id="PTHR43877:SF2">
    <property type="entry name" value="AMINOALKYLPHOSPHONATE N-ACETYLTRANSFERASE-RELATED"/>
    <property type="match status" value="1"/>
</dbReference>
<evidence type="ECO:0000256" key="1">
    <source>
        <dbReference type="ARBA" id="ARBA00022679"/>
    </source>
</evidence>
<dbReference type="InterPro" id="IPR000182">
    <property type="entry name" value="GNAT_dom"/>
</dbReference>
<sequence>MHIREILPQDNDQVRDVIQGVIMEYDAPKEGTAYSDASTQAMYEHYQQPRRKYFVIADGEEILGCAGVGPLDGIAGNICELQKMYFLPQARGKGFGRKMMELCISTAERFAYHKIYIETMQSMVEAQALYRKTGFKLLEAPLGSTGHYSCPVQMIKNL</sequence>
<dbReference type="Pfam" id="PF00583">
    <property type="entry name" value="Acetyltransf_1"/>
    <property type="match status" value="1"/>
</dbReference>
<dbReference type="InterPro" id="IPR050832">
    <property type="entry name" value="Bact_Acetyltransf"/>
</dbReference>
<dbReference type="Gene3D" id="3.40.630.30">
    <property type="match status" value="1"/>
</dbReference>
<keyword evidence="1 4" id="KW-0808">Transferase</keyword>
<accession>A0A1W6MJR6</accession>
<keyword evidence="2" id="KW-0012">Acyltransferase</keyword>
<proteinExistence type="predicted"/>